<protein>
    <recommendedName>
        <fullName evidence="3">Transposase</fullName>
    </recommendedName>
</protein>
<organism evidence="1 2">
    <name type="scientific">Nocardia rhamnosiphila</name>
    <dbReference type="NCBI Taxonomy" id="426716"/>
    <lineage>
        <taxon>Bacteria</taxon>
        <taxon>Bacillati</taxon>
        <taxon>Actinomycetota</taxon>
        <taxon>Actinomycetes</taxon>
        <taxon>Mycobacteriales</taxon>
        <taxon>Nocardiaceae</taxon>
        <taxon>Nocardia</taxon>
    </lineage>
</organism>
<name>A0ABV2WNK9_9NOCA</name>
<evidence type="ECO:0008006" key="3">
    <source>
        <dbReference type="Google" id="ProtNLM"/>
    </source>
</evidence>
<dbReference type="RefSeq" id="WP_174561157.1">
    <property type="nucleotide sequence ID" value="NZ_JBEYBD010000004.1"/>
</dbReference>
<dbReference type="Proteomes" id="UP001550628">
    <property type="component" value="Unassembled WGS sequence"/>
</dbReference>
<reference evidence="1 2" key="1">
    <citation type="submission" date="2024-06" db="EMBL/GenBank/DDBJ databases">
        <title>The Natural Products Discovery Center: Release of the First 8490 Sequenced Strains for Exploring Actinobacteria Biosynthetic Diversity.</title>
        <authorList>
            <person name="Kalkreuter E."/>
            <person name="Kautsar S.A."/>
            <person name="Yang D."/>
            <person name="Bader C.D."/>
            <person name="Teijaro C.N."/>
            <person name="Fluegel L."/>
            <person name="Davis C.M."/>
            <person name="Simpson J.R."/>
            <person name="Lauterbach L."/>
            <person name="Steele A.D."/>
            <person name="Gui C."/>
            <person name="Meng S."/>
            <person name="Li G."/>
            <person name="Viehrig K."/>
            <person name="Ye F."/>
            <person name="Su P."/>
            <person name="Kiefer A.F."/>
            <person name="Nichols A."/>
            <person name="Cepeda A.J."/>
            <person name="Yan W."/>
            <person name="Fan B."/>
            <person name="Jiang Y."/>
            <person name="Adhikari A."/>
            <person name="Zheng C.-J."/>
            <person name="Schuster L."/>
            <person name="Cowan T.M."/>
            <person name="Smanski M.J."/>
            <person name="Chevrette M.G."/>
            <person name="De Carvalho L.P.S."/>
            <person name="Shen B."/>
        </authorList>
    </citation>
    <scope>NUCLEOTIDE SEQUENCE [LARGE SCALE GENOMIC DNA]</scope>
    <source>
        <strain evidence="1 2">NPDC019708</strain>
    </source>
</reference>
<evidence type="ECO:0000313" key="2">
    <source>
        <dbReference type="Proteomes" id="UP001550628"/>
    </source>
</evidence>
<keyword evidence="2" id="KW-1185">Reference proteome</keyword>
<comment type="caution">
    <text evidence="1">The sequence shown here is derived from an EMBL/GenBank/DDBJ whole genome shotgun (WGS) entry which is preliminary data.</text>
</comment>
<accession>A0ABV2WNK9</accession>
<proteinExistence type="predicted"/>
<gene>
    <name evidence="1" type="ORF">ABZ510_11350</name>
</gene>
<evidence type="ECO:0000313" key="1">
    <source>
        <dbReference type="EMBL" id="MEU1952449.1"/>
    </source>
</evidence>
<sequence length="45" mass="5088">MSGPARTTTALSDEMTYRVLRMFGMNKRSAQRLISHPLPELPRVA</sequence>
<dbReference type="EMBL" id="JBEYBF010000006">
    <property type="protein sequence ID" value="MEU1952449.1"/>
    <property type="molecule type" value="Genomic_DNA"/>
</dbReference>
<dbReference type="GeneID" id="96248409"/>